<dbReference type="RefSeq" id="WP_204960722.1">
    <property type="nucleotide sequence ID" value="NZ_JAFEUO010000006.1"/>
</dbReference>
<dbReference type="EMBL" id="JAFEUO010000006">
    <property type="protein sequence ID" value="MBM7085552.1"/>
    <property type="molecule type" value="Genomic_DNA"/>
</dbReference>
<dbReference type="Proteomes" id="UP000809587">
    <property type="component" value="Unassembled WGS sequence"/>
</dbReference>
<proteinExistence type="predicted"/>
<evidence type="ECO:0000313" key="1">
    <source>
        <dbReference type="EMBL" id="MBM7085552.1"/>
    </source>
</evidence>
<organism evidence="1 2">
    <name type="scientific">Micromonospora humidisoli</name>
    <dbReference type="NCBI Taxonomy" id="2807622"/>
    <lineage>
        <taxon>Bacteria</taxon>
        <taxon>Bacillati</taxon>
        <taxon>Actinomycetota</taxon>
        <taxon>Actinomycetes</taxon>
        <taxon>Micromonosporales</taxon>
        <taxon>Micromonosporaceae</taxon>
        <taxon>Micromonospora</taxon>
    </lineage>
</organism>
<dbReference type="InterPro" id="IPR043519">
    <property type="entry name" value="NT_sf"/>
</dbReference>
<comment type="caution">
    <text evidence="1">The sequence shown here is derived from an EMBL/GenBank/DDBJ whole genome shotgun (WGS) entry which is preliminary data.</text>
</comment>
<accession>A0ABS2JGA5</accession>
<evidence type="ECO:0000313" key="2">
    <source>
        <dbReference type="Proteomes" id="UP000809587"/>
    </source>
</evidence>
<sequence>MDPAVRRYLADLLGVARDLLGSELVGGYAAGSVALHAYQPGRSDVDVALVCRDALPRPTRQELVTRLRHEALPCPARGLELVVYTRSVAGSGTCEPGFEVELNTGAAMPTRVTLDPAERPAADGRFWYALDRSILHQRGHPLTGPPAAAVFADPSPDDLRTLMVAALRWWLARPAPPGDAPAPGAEDAVLNACRALVRLRDGDWLSKTAAGHRVITLGRDPGLVRRCVDARTGGPPPSAAAARAFQQRVLDEITAD</sequence>
<keyword evidence="2" id="KW-1185">Reference proteome</keyword>
<name>A0ABS2JGA5_9ACTN</name>
<dbReference type="SUPFAM" id="SSF81301">
    <property type="entry name" value="Nucleotidyltransferase"/>
    <property type="match status" value="1"/>
</dbReference>
<gene>
    <name evidence="1" type="ORF">JQN84_23795</name>
</gene>
<reference evidence="1 2" key="1">
    <citation type="submission" date="2021-02" db="EMBL/GenBank/DDBJ databases">
        <authorList>
            <person name="Lee D.-H."/>
        </authorList>
    </citation>
    <scope>NUCLEOTIDE SEQUENCE [LARGE SCALE GENOMIC DNA]</scope>
    <source>
        <strain evidence="1 2">MMS20-R2-29</strain>
    </source>
</reference>
<protein>
    <submittedName>
        <fullName evidence="1">Nucleotidyltransferase domain-containing protein</fullName>
    </submittedName>
</protein>